<dbReference type="GO" id="GO:0016020">
    <property type="term" value="C:membrane"/>
    <property type="evidence" value="ECO:0007669"/>
    <property type="project" value="UniProtKB-SubCell"/>
</dbReference>
<evidence type="ECO:0000256" key="4">
    <source>
        <dbReference type="ARBA" id="ARBA00022729"/>
    </source>
</evidence>
<dbReference type="GO" id="GO:0009847">
    <property type="term" value="P:spore germination"/>
    <property type="evidence" value="ECO:0007669"/>
    <property type="project" value="InterPro"/>
</dbReference>
<sequence length="415" mass="47154">MKKGIIAFLLACVALLLGGCWDKLELEEQAFVVVLGLDKAPDGLVSVTFQVANPQVGSSDKGAAQNEPPSDIVTFAAPDILSAKEIANSVITRKISFAHLRTIVISQAFASSKLFNHVIGSSIRDPEMRRETNLIISRERASEFITRNKPRLETRPHKYYAFMQERWRDTGYVPFSTLNRYFQRLGRDTLFLSIYGTTKRVKTKYAREEDQYLAGEIPQQNGDPVQIMGSAVFKSGRMVGTITGEETRIALFLRRKSMAHSYISSYPDPLNPDYQVTARVIKDGNTRIKMDLSRERPDVQVTLPLRAQILSIPSFTDYAEDPRKQEKLRKSIEDSLKAKIDAFIAKIQQTYECEPFLWHLVARKHFWTLKAYQAYDWGAHFSKAKINVTIRMRIESFGKQIGPPLPLEIEEDQAG</sequence>
<evidence type="ECO:0000256" key="2">
    <source>
        <dbReference type="ARBA" id="ARBA00007886"/>
    </source>
</evidence>
<keyword evidence="6" id="KW-0564">Palmitate</keyword>
<keyword evidence="5" id="KW-0472">Membrane</keyword>
<comment type="subcellular location">
    <subcellularLocation>
        <location evidence="1">Membrane</location>
        <topology evidence="1">Lipid-anchor</topology>
    </subcellularLocation>
</comment>
<dbReference type="InterPro" id="IPR057336">
    <property type="entry name" value="GerAC_N"/>
</dbReference>
<dbReference type="Pfam" id="PF25198">
    <property type="entry name" value="Spore_GerAC_N"/>
    <property type="match status" value="1"/>
</dbReference>
<comment type="similarity">
    <text evidence="2">Belongs to the GerABKC lipoprotein family.</text>
</comment>
<dbReference type="AlphaFoldDB" id="A0A5S5C858"/>
<keyword evidence="11" id="KW-1185">Reference proteome</keyword>
<evidence type="ECO:0000256" key="3">
    <source>
        <dbReference type="ARBA" id="ARBA00022544"/>
    </source>
</evidence>
<accession>A0A5S5C858</accession>
<feature type="domain" description="Spore germination GerAC-like C-terminal" evidence="8">
    <location>
        <begin position="228"/>
        <end position="398"/>
    </location>
</feature>
<dbReference type="Pfam" id="PF05504">
    <property type="entry name" value="Spore_GerAC"/>
    <property type="match status" value="1"/>
</dbReference>
<dbReference type="RefSeq" id="WP_246183393.1">
    <property type="nucleotide sequence ID" value="NZ_VNHS01000005.1"/>
</dbReference>
<dbReference type="PANTHER" id="PTHR35789:SF1">
    <property type="entry name" value="SPORE GERMINATION PROTEIN B3"/>
    <property type="match status" value="1"/>
</dbReference>
<reference evidence="10 11" key="1">
    <citation type="submission" date="2019-07" db="EMBL/GenBank/DDBJ databases">
        <title>Genomic Encyclopedia of Type Strains, Phase III (KMG-III): the genomes of soil and plant-associated and newly described type strains.</title>
        <authorList>
            <person name="Whitman W."/>
        </authorList>
    </citation>
    <scope>NUCLEOTIDE SEQUENCE [LARGE SCALE GENOMIC DNA]</scope>
    <source>
        <strain evidence="10 11">BL24</strain>
    </source>
</reference>
<dbReference type="EMBL" id="VNHS01000005">
    <property type="protein sequence ID" value="TYP74788.1"/>
    <property type="molecule type" value="Genomic_DNA"/>
</dbReference>
<dbReference type="NCBIfam" id="TIGR02887">
    <property type="entry name" value="spore_ger_x_C"/>
    <property type="match status" value="1"/>
</dbReference>
<dbReference type="InterPro" id="IPR046953">
    <property type="entry name" value="Spore_GerAC-like_C"/>
</dbReference>
<keyword evidence="7" id="KW-0449">Lipoprotein</keyword>
<dbReference type="InterPro" id="IPR008844">
    <property type="entry name" value="Spore_GerAC-like"/>
</dbReference>
<comment type="caution">
    <text evidence="10">The sequence shown here is derived from an EMBL/GenBank/DDBJ whole genome shotgun (WGS) entry which is preliminary data.</text>
</comment>
<keyword evidence="3" id="KW-0309">Germination</keyword>
<protein>
    <submittedName>
        <fullName evidence="10">Ger(X)C family germination protein</fullName>
    </submittedName>
</protein>
<evidence type="ECO:0000256" key="6">
    <source>
        <dbReference type="ARBA" id="ARBA00023139"/>
    </source>
</evidence>
<evidence type="ECO:0000256" key="7">
    <source>
        <dbReference type="ARBA" id="ARBA00023288"/>
    </source>
</evidence>
<dbReference type="InterPro" id="IPR038501">
    <property type="entry name" value="Spore_GerAC_C_sf"/>
</dbReference>
<feature type="domain" description="Spore germination protein N-terminal" evidence="9">
    <location>
        <begin position="22"/>
        <end position="188"/>
    </location>
</feature>
<dbReference type="Proteomes" id="UP000323257">
    <property type="component" value="Unassembled WGS sequence"/>
</dbReference>
<keyword evidence="4" id="KW-0732">Signal</keyword>
<evidence type="ECO:0000259" key="8">
    <source>
        <dbReference type="Pfam" id="PF05504"/>
    </source>
</evidence>
<name>A0A5S5C858_9BACL</name>
<organism evidence="10 11">
    <name type="scientific">Paenibacillus methanolicus</name>
    <dbReference type="NCBI Taxonomy" id="582686"/>
    <lineage>
        <taxon>Bacteria</taxon>
        <taxon>Bacillati</taxon>
        <taxon>Bacillota</taxon>
        <taxon>Bacilli</taxon>
        <taxon>Bacillales</taxon>
        <taxon>Paenibacillaceae</taxon>
        <taxon>Paenibacillus</taxon>
    </lineage>
</organism>
<evidence type="ECO:0000256" key="1">
    <source>
        <dbReference type="ARBA" id="ARBA00004635"/>
    </source>
</evidence>
<evidence type="ECO:0000259" key="9">
    <source>
        <dbReference type="Pfam" id="PF25198"/>
    </source>
</evidence>
<gene>
    <name evidence="10" type="ORF">BCM02_105334</name>
</gene>
<proteinExistence type="inferred from homology"/>
<evidence type="ECO:0000313" key="11">
    <source>
        <dbReference type="Proteomes" id="UP000323257"/>
    </source>
</evidence>
<evidence type="ECO:0000313" key="10">
    <source>
        <dbReference type="EMBL" id="TYP74788.1"/>
    </source>
</evidence>
<dbReference type="Gene3D" id="3.30.300.210">
    <property type="entry name" value="Nutrient germinant receptor protein C, domain 3"/>
    <property type="match status" value="1"/>
</dbReference>
<dbReference type="PANTHER" id="PTHR35789">
    <property type="entry name" value="SPORE GERMINATION PROTEIN B3"/>
    <property type="match status" value="1"/>
</dbReference>
<evidence type="ECO:0000256" key="5">
    <source>
        <dbReference type="ARBA" id="ARBA00023136"/>
    </source>
</evidence>
<dbReference type="PROSITE" id="PS51257">
    <property type="entry name" value="PROKAR_LIPOPROTEIN"/>
    <property type="match status" value="1"/>
</dbReference>